<dbReference type="EMBL" id="QGDJ01000003">
    <property type="protein sequence ID" value="PWJ20239.1"/>
    <property type="molecule type" value="Genomic_DNA"/>
</dbReference>
<organism evidence="2 4">
    <name type="scientific">Jannaschia seohaensis</name>
    <dbReference type="NCBI Taxonomy" id="475081"/>
    <lineage>
        <taxon>Bacteria</taxon>
        <taxon>Pseudomonadati</taxon>
        <taxon>Pseudomonadota</taxon>
        <taxon>Alphaproteobacteria</taxon>
        <taxon>Rhodobacterales</taxon>
        <taxon>Roseobacteraceae</taxon>
        <taxon>Jannaschia</taxon>
    </lineage>
</organism>
<dbReference type="RefSeq" id="WP_109563839.1">
    <property type="nucleotide sequence ID" value="NZ_QGDJ01000003.1"/>
</dbReference>
<protein>
    <submittedName>
        <fullName evidence="2">Uncharacterized protein</fullName>
    </submittedName>
</protein>
<dbReference type="OrthoDB" id="9941389at2"/>
<dbReference type="Proteomes" id="UP000251571">
    <property type="component" value="Unassembled WGS sequence"/>
</dbReference>
<evidence type="ECO:0000313" key="2">
    <source>
        <dbReference type="EMBL" id="SSA44242.1"/>
    </source>
</evidence>
<keyword evidence="3" id="KW-1185">Reference proteome</keyword>
<name>A0A2Y9BZF1_9RHOB</name>
<accession>A0A2Y9BZF1</accession>
<evidence type="ECO:0000313" key="4">
    <source>
        <dbReference type="Proteomes" id="UP000251571"/>
    </source>
</evidence>
<evidence type="ECO:0000313" key="1">
    <source>
        <dbReference type="EMBL" id="PWJ20239.1"/>
    </source>
</evidence>
<reference evidence="2 4" key="1">
    <citation type="submission" date="2016-10" db="EMBL/GenBank/DDBJ databases">
        <authorList>
            <person name="Cai Z."/>
        </authorList>
    </citation>
    <scope>NUCLEOTIDE SEQUENCE [LARGE SCALE GENOMIC DNA]</scope>
    <source>
        <strain evidence="2 4">DSM 25227</strain>
    </source>
</reference>
<dbReference type="Proteomes" id="UP000245839">
    <property type="component" value="Unassembled WGS sequence"/>
</dbReference>
<proteinExistence type="predicted"/>
<dbReference type="AlphaFoldDB" id="A0A2Y9BZF1"/>
<evidence type="ECO:0000313" key="3">
    <source>
        <dbReference type="Proteomes" id="UP000245839"/>
    </source>
</evidence>
<dbReference type="EMBL" id="UETC01000003">
    <property type="protein sequence ID" value="SSA44242.1"/>
    <property type="molecule type" value="Genomic_DNA"/>
</dbReference>
<sequence>MTDTDPSQNADPAAGFRIEAGAGEWTATILSAVPEGAGLSVAVRPDGPVSIHLVHADAFQALPETGAALYSARVTGPVRFEVAAAVPGDHALVLDNRGGAERRRAEVEITATAPGGVEPEAYEAAADAMLRAVSEGMAQMLRFDPGFSAGRCGRVAPFGEGGLVCIEFPLTVMARVTPREAASGIIMLTIFCRLAEGMAARLGRRLSSEERDGLAVATMTVLGYGGPARAALAHLATPGAAEVLRAEMEADADILPDTGRAQRLRDEGEAGVARWHDVLLASLSDMVLERIETAPPSWTSAGAVATERAARAG</sequence>
<reference evidence="1 3" key="2">
    <citation type="submission" date="2018-03" db="EMBL/GenBank/DDBJ databases">
        <title>Genomic Encyclopedia of Archaeal and Bacterial Type Strains, Phase II (KMG-II): from individual species to whole genera.</title>
        <authorList>
            <person name="Goeker M."/>
        </authorList>
    </citation>
    <scope>NUCLEOTIDE SEQUENCE [LARGE SCALE GENOMIC DNA]</scope>
    <source>
        <strain evidence="1 3">DSM 25227</strain>
    </source>
</reference>
<gene>
    <name evidence="1" type="ORF">BCF38_10354</name>
    <name evidence="2" type="ORF">SAMN05421539_10354</name>
</gene>